<feature type="chain" id="PRO_5029784994" description="Secreted protein" evidence="1">
    <location>
        <begin position="27"/>
        <end position="100"/>
    </location>
</feature>
<evidence type="ECO:0000256" key="1">
    <source>
        <dbReference type="SAM" id="SignalP"/>
    </source>
</evidence>
<dbReference type="OrthoDB" id="4569654at2"/>
<dbReference type="Proteomes" id="UP000438448">
    <property type="component" value="Unassembled WGS sequence"/>
</dbReference>
<keyword evidence="3" id="KW-1185">Reference proteome</keyword>
<dbReference type="EMBL" id="WEGK01000011">
    <property type="protein sequence ID" value="MQY21825.1"/>
    <property type="molecule type" value="Genomic_DNA"/>
</dbReference>
<evidence type="ECO:0000313" key="3">
    <source>
        <dbReference type="Proteomes" id="UP000438448"/>
    </source>
</evidence>
<keyword evidence="1" id="KW-0732">Signal</keyword>
<sequence>MSIIEKLCVAAVVAGGLTMGAGAANAAATPAPVSAAPVADDGSELYGSTAGVPNFLSSGLPDLGSSAGSVGSLPALGGFALNAGSCGLATLSSIPFCVPG</sequence>
<evidence type="ECO:0000313" key="2">
    <source>
        <dbReference type="EMBL" id="MQY21825.1"/>
    </source>
</evidence>
<proteinExistence type="predicted"/>
<feature type="signal peptide" evidence="1">
    <location>
        <begin position="1"/>
        <end position="26"/>
    </location>
</feature>
<evidence type="ECO:0008006" key="4">
    <source>
        <dbReference type="Google" id="ProtNLM"/>
    </source>
</evidence>
<dbReference type="AlphaFoldDB" id="A0A7K0D7S0"/>
<comment type="caution">
    <text evidence="2">The sequence shown here is derived from an EMBL/GenBank/DDBJ whole genome shotgun (WGS) entry which is preliminary data.</text>
</comment>
<reference evidence="2 3" key="1">
    <citation type="submission" date="2019-10" db="EMBL/GenBank/DDBJ databases">
        <title>Nocardia macrotermitis sp. nov. and Nocardia aurantia sp. nov., isolated from the gut of fungus growing-termite Macrotermes natalensis.</title>
        <authorList>
            <person name="Benndorf R."/>
            <person name="Schwitalla J."/>
            <person name="Martin K."/>
            <person name="De Beer W."/>
            <person name="Kaster A.-K."/>
            <person name="Vollmers J."/>
            <person name="Poulsen M."/>
            <person name="Beemelmanns C."/>
        </authorList>
    </citation>
    <scope>NUCLEOTIDE SEQUENCE [LARGE SCALE GENOMIC DNA]</scope>
    <source>
        <strain evidence="2 3">RB20</strain>
    </source>
</reference>
<name>A0A7K0D7S0_9NOCA</name>
<accession>A0A7K0D7S0</accession>
<dbReference type="RefSeq" id="WP_153412923.1">
    <property type="nucleotide sequence ID" value="NZ_WEGK01000011.1"/>
</dbReference>
<protein>
    <recommendedName>
        <fullName evidence="4">Secreted protein</fullName>
    </recommendedName>
</protein>
<gene>
    <name evidence="2" type="ORF">NRB20_49380</name>
</gene>
<organism evidence="2 3">
    <name type="scientific">Nocardia macrotermitis</name>
    <dbReference type="NCBI Taxonomy" id="2585198"/>
    <lineage>
        <taxon>Bacteria</taxon>
        <taxon>Bacillati</taxon>
        <taxon>Actinomycetota</taxon>
        <taxon>Actinomycetes</taxon>
        <taxon>Mycobacteriales</taxon>
        <taxon>Nocardiaceae</taxon>
        <taxon>Nocardia</taxon>
    </lineage>
</organism>